<evidence type="ECO:0000313" key="1">
    <source>
        <dbReference type="EMBL" id="MCI12631.1"/>
    </source>
</evidence>
<proteinExistence type="predicted"/>
<evidence type="ECO:0000313" key="2">
    <source>
        <dbReference type="Proteomes" id="UP000265520"/>
    </source>
</evidence>
<organism evidence="1 2">
    <name type="scientific">Trifolium medium</name>
    <dbReference type="NCBI Taxonomy" id="97028"/>
    <lineage>
        <taxon>Eukaryota</taxon>
        <taxon>Viridiplantae</taxon>
        <taxon>Streptophyta</taxon>
        <taxon>Embryophyta</taxon>
        <taxon>Tracheophyta</taxon>
        <taxon>Spermatophyta</taxon>
        <taxon>Magnoliopsida</taxon>
        <taxon>eudicotyledons</taxon>
        <taxon>Gunneridae</taxon>
        <taxon>Pentapetalae</taxon>
        <taxon>rosids</taxon>
        <taxon>fabids</taxon>
        <taxon>Fabales</taxon>
        <taxon>Fabaceae</taxon>
        <taxon>Papilionoideae</taxon>
        <taxon>50 kb inversion clade</taxon>
        <taxon>NPAAA clade</taxon>
        <taxon>Hologalegina</taxon>
        <taxon>IRL clade</taxon>
        <taxon>Trifolieae</taxon>
        <taxon>Trifolium</taxon>
    </lineage>
</organism>
<keyword evidence="2" id="KW-1185">Reference proteome</keyword>
<protein>
    <submittedName>
        <fullName evidence="1">Uncharacterized protein</fullName>
    </submittedName>
</protein>
<accession>A0A392PKM3</accession>
<dbReference type="AlphaFoldDB" id="A0A392PKM3"/>
<reference evidence="1 2" key="1">
    <citation type="journal article" date="2018" name="Front. Plant Sci.">
        <title>Red Clover (Trifolium pratense) and Zigzag Clover (T. medium) - A Picture of Genomic Similarities and Differences.</title>
        <authorList>
            <person name="Dluhosova J."/>
            <person name="Istvanek J."/>
            <person name="Nedelnik J."/>
            <person name="Repkova J."/>
        </authorList>
    </citation>
    <scope>NUCLEOTIDE SEQUENCE [LARGE SCALE GENOMIC DNA]</scope>
    <source>
        <strain evidence="2">cv. 10/8</strain>
        <tissue evidence="1">Leaf</tissue>
    </source>
</reference>
<name>A0A392PKM3_9FABA</name>
<feature type="non-terminal residue" evidence="1">
    <location>
        <position position="1"/>
    </location>
</feature>
<sequence length="70" mass="7782">VSTLARDVLPTASGGFTDKDRGEAYHVIDIPEDLGMNFKGEGEEDVVRSMKLEGRDKHKKLDWVQGHGNQ</sequence>
<dbReference type="EMBL" id="LXQA010084957">
    <property type="protein sequence ID" value="MCI12631.1"/>
    <property type="molecule type" value="Genomic_DNA"/>
</dbReference>
<dbReference type="Proteomes" id="UP000265520">
    <property type="component" value="Unassembled WGS sequence"/>
</dbReference>
<comment type="caution">
    <text evidence="1">The sequence shown here is derived from an EMBL/GenBank/DDBJ whole genome shotgun (WGS) entry which is preliminary data.</text>
</comment>